<dbReference type="SUPFAM" id="SSF55729">
    <property type="entry name" value="Acyl-CoA N-acyltransferases (Nat)"/>
    <property type="match status" value="1"/>
</dbReference>
<dbReference type="InterPro" id="IPR016181">
    <property type="entry name" value="Acyl_CoA_acyltransferase"/>
</dbReference>
<dbReference type="PANTHER" id="PTHR43328:SF1">
    <property type="entry name" value="N-ACETYLTRANSFERASE DOMAIN-CONTAINING PROTEIN"/>
    <property type="match status" value="1"/>
</dbReference>
<feature type="domain" description="N-acetyltransferase" evidence="1">
    <location>
        <begin position="24"/>
        <end position="179"/>
    </location>
</feature>
<dbReference type="PANTHER" id="PTHR43328">
    <property type="entry name" value="ACETYLTRANSFERASE-RELATED"/>
    <property type="match status" value="1"/>
</dbReference>
<proteinExistence type="predicted"/>
<evidence type="ECO:0000259" key="1">
    <source>
        <dbReference type="PROSITE" id="PS51186"/>
    </source>
</evidence>
<sequence>MGRMASSLRIECGPCVLRPWRKGDEESLVQHANNRAVWLNLRDRFPHPYTPADAAWWVSHAGGEQTPTNLAIEVAGEAVGSIGLIPGSDIERRSAEVGYWLGQPLWGRGIAASSLKGFCHWAFEQYDFLRLFALPFADNVASCRVLEKAGFQREGLMRRSAVKDGVVHDQALYARLRTGI</sequence>
<evidence type="ECO:0000313" key="3">
    <source>
        <dbReference type="Proteomes" id="UP000663090"/>
    </source>
</evidence>
<accession>A0ABX7NGP2</accession>
<dbReference type="Pfam" id="PF13302">
    <property type="entry name" value="Acetyltransf_3"/>
    <property type="match status" value="1"/>
</dbReference>
<dbReference type="InterPro" id="IPR000182">
    <property type="entry name" value="GNAT_dom"/>
</dbReference>
<dbReference type="PROSITE" id="PS51186">
    <property type="entry name" value="GNAT"/>
    <property type="match status" value="1"/>
</dbReference>
<keyword evidence="3" id="KW-1185">Reference proteome</keyword>
<dbReference type="EMBL" id="CP071091">
    <property type="protein sequence ID" value="QSQ17616.1"/>
    <property type="molecule type" value="Genomic_DNA"/>
</dbReference>
<evidence type="ECO:0000313" key="2">
    <source>
        <dbReference type="EMBL" id="QSQ17616.1"/>
    </source>
</evidence>
<dbReference type="Gene3D" id="3.40.630.30">
    <property type="match status" value="1"/>
</dbReference>
<name>A0ABX7NGP2_9BACT</name>
<organism evidence="2 3">
    <name type="scientific">Myxococcus landrumensis</name>
    <dbReference type="NCBI Taxonomy" id="2813577"/>
    <lineage>
        <taxon>Bacteria</taxon>
        <taxon>Pseudomonadati</taxon>
        <taxon>Myxococcota</taxon>
        <taxon>Myxococcia</taxon>
        <taxon>Myxococcales</taxon>
        <taxon>Cystobacterineae</taxon>
        <taxon>Myxococcaceae</taxon>
        <taxon>Myxococcus</taxon>
    </lineage>
</organism>
<protein>
    <submittedName>
        <fullName evidence="2">GNAT family N-acetyltransferase</fullName>
    </submittedName>
</protein>
<dbReference type="Proteomes" id="UP000663090">
    <property type="component" value="Chromosome"/>
</dbReference>
<gene>
    <name evidence="2" type="ORF">JY572_16915</name>
</gene>
<reference evidence="2 3" key="1">
    <citation type="submission" date="2021-02" db="EMBL/GenBank/DDBJ databases">
        <title>De Novo genome assembly of isolated myxobacteria.</title>
        <authorList>
            <person name="Stevens D.C."/>
        </authorList>
    </citation>
    <scope>NUCLEOTIDE SEQUENCE [LARGE SCALE GENOMIC DNA]</scope>
    <source>
        <strain evidence="2 3">SCHIC003</strain>
    </source>
</reference>